<accession>A0A420E742</accession>
<dbReference type="GO" id="GO:0044281">
    <property type="term" value="P:small molecule metabolic process"/>
    <property type="evidence" value="ECO:0007669"/>
    <property type="project" value="UniProtKB-ARBA"/>
</dbReference>
<dbReference type="Gene3D" id="3.40.1190.20">
    <property type="match status" value="1"/>
</dbReference>
<dbReference type="PIRSF" id="PIRSF000535">
    <property type="entry name" value="1PFK/6PFK/LacC"/>
    <property type="match status" value="1"/>
</dbReference>
<proteinExistence type="inferred from homology"/>
<evidence type="ECO:0000256" key="2">
    <source>
        <dbReference type="ARBA" id="ARBA00022679"/>
    </source>
</evidence>
<name>A0A420E742_9ALTE</name>
<dbReference type="InterPro" id="IPR011611">
    <property type="entry name" value="PfkB_dom"/>
</dbReference>
<evidence type="ECO:0000259" key="7">
    <source>
        <dbReference type="Pfam" id="PF00294"/>
    </source>
</evidence>
<dbReference type="NCBIfam" id="TIGR03828">
    <property type="entry name" value="pfkB"/>
    <property type="match status" value="1"/>
</dbReference>
<dbReference type="PANTHER" id="PTHR46566:SF5">
    <property type="entry name" value="1-PHOSPHOFRUCTOKINASE"/>
    <property type="match status" value="1"/>
</dbReference>
<evidence type="ECO:0000256" key="4">
    <source>
        <dbReference type="ARBA" id="ARBA00022777"/>
    </source>
</evidence>
<dbReference type="AlphaFoldDB" id="A0A420E742"/>
<feature type="domain" description="Carbohydrate kinase PfkB" evidence="7">
    <location>
        <begin position="21"/>
        <end position="292"/>
    </location>
</feature>
<keyword evidence="3" id="KW-0547">Nucleotide-binding</keyword>
<dbReference type="EMBL" id="RAQO01000010">
    <property type="protein sequence ID" value="RKF13738.1"/>
    <property type="molecule type" value="Genomic_DNA"/>
</dbReference>
<dbReference type="OrthoDB" id="9801219at2"/>
<sequence>MQKIVCVTFNPALDLSASLAQINLGQLNLVEHADLRAAGKGINVAKVLCGLGTKVSVTGFMGRDNTNLFDQLFESHCINNSFVLVDGPTRTNVKLLESDGRVSEINFPGMQVSSSDVAKLGQHLLSLAMTHDIFVIAGSLAPGLSPQQLSEWIQALGNLGKQVIFDSSGKALEIGLQAKPWLIKPNHHELAQLMGKNMDSVEQCLHAAKTIVGSGISNVVASMGEHGLIWVNQQQAFHAQPPKMKVVSTVGAGDTLVAGLCWALANNLPMLDALRSATALSAISVGQLGVNLAQKDHLKEIEALIKTSKLA</sequence>
<dbReference type="GO" id="GO:0005524">
    <property type="term" value="F:ATP binding"/>
    <property type="evidence" value="ECO:0007669"/>
    <property type="project" value="UniProtKB-KW"/>
</dbReference>
<evidence type="ECO:0000256" key="5">
    <source>
        <dbReference type="ARBA" id="ARBA00022840"/>
    </source>
</evidence>
<dbReference type="NCBIfam" id="TIGR03168">
    <property type="entry name" value="1-PFK"/>
    <property type="match status" value="1"/>
</dbReference>
<comment type="caution">
    <text evidence="8">The sequence shown here is derived from an EMBL/GenBank/DDBJ whole genome shotgun (WGS) entry which is preliminary data.</text>
</comment>
<gene>
    <name evidence="8" type="primary">pfkB</name>
    <name evidence="8" type="ORF">DBZ36_18375</name>
</gene>
<dbReference type="SUPFAM" id="SSF53613">
    <property type="entry name" value="Ribokinase-like"/>
    <property type="match status" value="1"/>
</dbReference>
<dbReference type="RefSeq" id="WP_120356448.1">
    <property type="nucleotide sequence ID" value="NZ_RAQO01000010.1"/>
</dbReference>
<reference evidence="8 9" key="1">
    <citation type="submission" date="2018-09" db="EMBL/GenBank/DDBJ databases">
        <authorList>
            <person name="Wang Z."/>
        </authorList>
    </citation>
    <scope>NUCLEOTIDE SEQUENCE [LARGE SCALE GENOMIC DNA]</scope>
    <source>
        <strain evidence="8 9">ALS 81</strain>
    </source>
</reference>
<organism evidence="8 9">
    <name type="scientific">Alginatibacterium sediminis</name>
    <dbReference type="NCBI Taxonomy" id="2164068"/>
    <lineage>
        <taxon>Bacteria</taxon>
        <taxon>Pseudomonadati</taxon>
        <taxon>Pseudomonadota</taxon>
        <taxon>Gammaproteobacteria</taxon>
        <taxon>Alteromonadales</taxon>
        <taxon>Alteromonadaceae</taxon>
        <taxon>Alginatibacterium</taxon>
    </lineage>
</organism>
<dbReference type="GO" id="GO:0005829">
    <property type="term" value="C:cytosol"/>
    <property type="evidence" value="ECO:0007669"/>
    <property type="project" value="TreeGrafter"/>
</dbReference>
<keyword evidence="9" id="KW-1185">Reference proteome</keyword>
<dbReference type="CDD" id="cd01164">
    <property type="entry name" value="FruK_PfkB_like"/>
    <property type="match status" value="1"/>
</dbReference>
<keyword evidence="5" id="KW-0067">ATP-binding</keyword>
<dbReference type="GO" id="GO:0016052">
    <property type="term" value="P:carbohydrate catabolic process"/>
    <property type="evidence" value="ECO:0007669"/>
    <property type="project" value="UniProtKB-ARBA"/>
</dbReference>
<dbReference type="FunFam" id="3.40.1190.20:FF:000001">
    <property type="entry name" value="Phosphofructokinase"/>
    <property type="match status" value="1"/>
</dbReference>
<dbReference type="Pfam" id="PF00294">
    <property type="entry name" value="PfkB"/>
    <property type="match status" value="1"/>
</dbReference>
<keyword evidence="4 8" id="KW-0418">Kinase</keyword>
<protein>
    <recommendedName>
        <fullName evidence="6">Phosphofructokinase</fullName>
    </recommendedName>
</protein>
<evidence type="ECO:0000256" key="6">
    <source>
        <dbReference type="PIRNR" id="PIRNR000535"/>
    </source>
</evidence>
<evidence type="ECO:0000313" key="8">
    <source>
        <dbReference type="EMBL" id="RKF13738.1"/>
    </source>
</evidence>
<dbReference type="GO" id="GO:0008662">
    <property type="term" value="F:1-phosphofructokinase activity"/>
    <property type="evidence" value="ECO:0007669"/>
    <property type="project" value="InterPro"/>
</dbReference>
<evidence type="ECO:0000256" key="3">
    <source>
        <dbReference type="ARBA" id="ARBA00022741"/>
    </source>
</evidence>
<dbReference type="InterPro" id="IPR017583">
    <property type="entry name" value="Tagatose/fructose_Pkinase"/>
</dbReference>
<comment type="similarity">
    <text evidence="1 6">Belongs to the carbohydrate kinase PfkB family.</text>
</comment>
<dbReference type="InterPro" id="IPR029056">
    <property type="entry name" value="Ribokinase-like"/>
</dbReference>
<dbReference type="InterPro" id="IPR022463">
    <property type="entry name" value="1-PFruKinase"/>
</dbReference>
<dbReference type="PANTHER" id="PTHR46566">
    <property type="entry name" value="1-PHOSPHOFRUCTOKINASE-RELATED"/>
    <property type="match status" value="1"/>
</dbReference>
<dbReference type="Proteomes" id="UP000286482">
    <property type="component" value="Unassembled WGS sequence"/>
</dbReference>
<keyword evidence="2 6" id="KW-0808">Transferase</keyword>
<evidence type="ECO:0000313" key="9">
    <source>
        <dbReference type="Proteomes" id="UP000286482"/>
    </source>
</evidence>
<evidence type="ECO:0000256" key="1">
    <source>
        <dbReference type="ARBA" id="ARBA00010688"/>
    </source>
</evidence>